<dbReference type="GO" id="GO:0016639">
    <property type="term" value="F:oxidoreductase activity, acting on the CH-NH2 group of donors, NAD or NADP as acceptor"/>
    <property type="evidence" value="ECO:0007669"/>
    <property type="project" value="InterPro"/>
</dbReference>
<evidence type="ECO:0000259" key="5">
    <source>
        <dbReference type="Pfam" id="PF07992"/>
    </source>
</evidence>
<dbReference type="InterPro" id="IPR006005">
    <property type="entry name" value="Glut_synth_ssu1"/>
</dbReference>
<name>A0A1S7LQ45_MAGMO</name>
<dbReference type="InterPro" id="IPR036188">
    <property type="entry name" value="FAD/NAD-bd_sf"/>
</dbReference>
<proteinExistence type="predicted"/>
<dbReference type="Gene3D" id="3.50.50.60">
    <property type="entry name" value="FAD/NAD(P)-binding domain"/>
    <property type="match status" value="2"/>
</dbReference>
<protein>
    <submittedName>
        <fullName evidence="7">Glutamate synthase [NADPH] small chain, (NADPH-GOGAT)</fullName>
        <ecNumber evidence="7">1.4.1.13</ecNumber>
    </submittedName>
</protein>
<dbReference type="AlphaFoldDB" id="A0A1S7LQ45"/>
<evidence type="ECO:0000313" key="7">
    <source>
        <dbReference type="EMBL" id="CRH08217.1"/>
    </source>
</evidence>
<gene>
    <name evidence="7" type="primary">gltD</name>
    <name evidence="7" type="ORF">MAGMO_4089</name>
</gene>
<organism evidence="7">
    <name type="scientific">Magnetococcus massalia (strain MO-1)</name>
    <dbReference type="NCBI Taxonomy" id="451514"/>
    <lineage>
        <taxon>Bacteria</taxon>
        <taxon>Pseudomonadati</taxon>
        <taxon>Pseudomonadota</taxon>
        <taxon>Magnetococcia</taxon>
        <taxon>Magnetococcales</taxon>
        <taxon>Magnetococcaceae</taxon>
        <taxon>Magnetococcus</taxon>
    </lineage>
</organism>
<dbReference type="EC" id="1.4.1.13" evidence="7"/>
<dbReference type="Pfam" id="PF14691">
    <property type="entry name" value="Fer4_20"/>
    <property type="match status" value="1"/>
</dbReference>
<evidence type="ECO:0000259" key="6">
    <source>
        <dbReference type="Pfam" id="PF14691"/>
    </source>
</evidence>
<comment type="pathway">
    <text evidence="4">Amino-acid biosynthesis.</text>
</comment>
<dbReference type="PANTHER" id="PTHR43100:SF1">
    <property type="entry name" value="GLUTAMATE SYNTHASE [NADPH] SMALL CHAIN"/>
    <property type="match status" value="1"/>
</dbReference>
<dbReference type="PANTHER" id="PTHR43100">
    <property type="entry name" value="GLUTAMATE SYNTHASE [NADPH] SMALL CHAIN"/>
    <property type="match status" value="1"/>
</dbReference>
<feature type="domain" description="Dihydroprymidine dehydrogenase" evidence="6">
    <location>
        <begin position="24"/>
        <end position="129"/>
    </location>
</feature>
<dbReference type="SUPFAM" id="SSF51971">
    <property type="entry name" value="Nucleotide-binding domain"/>
    <property type="match status" value="2"/>
</dbReference>
<dbReference type="PRINTS" id="PR00419">
    <property type="entry name" value="ADXRDTASE"/>
</dbReference>
<accession>A0A1S7LQ45</accession>
<dbReference type="SUPFAM" id="SSF46548">
    <property type="entry name" value="alpha-helical ferredoxin"/>
    <property type="match status" value="1"/>
</dbReference>
<evidence type="ECO:0000256" key="4">
    <source>
        <dbReference type="ARBA" id="ARBA00029440"/>
    </source>
</evidence>
<keyword evidence="2 7" id="KW-0560">Oxidoreductase</keyword>
<evidence type="ECO:0000256" key="3">
    <source>
        <dbReference type="ARBA" id="ARBA00023164"/>
    </source>
</evidence>
<dbReference type="Gene3D" id="1.10.1060.10">
    <property type="entry name" value="Alpha-helical ferredoxin"/>
    <property type="match status" value="1"/>
</dbReference>
<dbReference type="EMBL" id="LO017727">
    <property type="protein sequence ID" value="CRH08217.1"/>
    <property type="molecule type" value="Genomic_DNA"/>
</dbReference>
<dbReference type="InterPro" id="IPR009051">
    <property type="entry name" value="Helical_ferredxn"/>
</dbReference>
<keyword evidence="1" id="KW-0028">Amino-acid biosynthesis</keyword>
<dbReference type="InterPro" id="IPR051394">
    <property type="entry name" value="Glutamate_Synthase"/>
</dbReference>
<dbReference type="InterPro" id="IPR028261">
    <property type="entry name" value="DPD_II"/>
</dbReference>
<keyword evidence="3" id="KW-0314">Glutamate biosynthesis</keyword>
<dbReference type="Pfam" id="PF07992">
    <property type="entry name" value="Pyr_redox_2"/>
    <property type="match status" value="1"/>
</dbReference>
<feature type="domain" description="FAD/NAD(P)-binding" evidence="5">
    <location>
        <begin position="145"/>
        <end position="455"/>
    </location>
</feature>
<sequence>MGKITGFMEFERELPGKRPVAERVKDSKELYVEFPLEKLRTQAARCMDCGIPFCHDGCSLCNLIPQWNDWVYRERWEDASDALHRTNNFPEFTGRICPALCEASCVVGINREPVAIREIEKTIVEEGWSRGLIKPQIPSSKTGKRVAVVGSGPAGMAAAQQLTRAGHDVTLYEKSESVGGLLRFGIPDFKLEKEVVERRVGQMKEEGLTIKTGVHIGVDLSVESLRKDNDAVVLTCGSEAPRNLPIEGREFKGIHFAMDFLAQQNRRVAGARIDPEEVIHAAGKHVVVIGGGDTGSDCVGTSNRHGAVSITQLELLPKPPRDRSEDTPWPQWPHMLRTSTSHDEGCTREWSILTKKFEADDAGNVKRLHCVRLRWIEQEDGSRPQMQEIAGSEFTLDADLVLLAMGFVGPVKSGLIEELGVELDGRGNVKTDGNHMSSVDGVFAAGDMATGQSLVLKCISGGRMVAQSVDGWLRGGESVLEA</sequence>
<reference evidence="7" key="1">
    <citation type="submission" date="2015-04" db="EMBL/GenBank/DDBJ databases">
        <authorList>
            <person name="Syromyatnikov M.Y."/>
            <person name="Popov V.N."/>
        </authorList>
    </citation>
    <scope>NUCLEOTIDE SEQUENCE</scope>
    <source>
        <strain evidence="7">MO-1</strain>
    </source>
</reference>
<dbReference type="NCBIfam" id="TIGR01317">
    <property type="entry name" value="GOGAT_sm_gam"/>
    <property type="match status" value="1"/>
</dbReference>
<dbReference type="GO" id="GO:0006537">
    <property type="term" value="P:glutamate biosynthetic process"/>
    <property type="evidence" value="ECO:0007669"/>
    <property type="project" value="UniProtKB-KW"/>
</dbReference>
<dbReference type="InterPro" id="IPR023753">
    <property type="entry name" value="FAD/NAD-binding_dom"/>
</dbReference>
<evidence type="ECO:0000256" key="1">
    <source>
        <dbReference type="ARBA" id="ARBA00022605"/>
    </source>
</evidence>
<dbReference type="GO" id="GO:0051536">
    <property type="term" value="F:iron-sulfur cluster binding"/>
    <property type="evidence" value="ECO:0007669"/>
    <property type="project" value="InterPro"/>
</dbReference>
<evidence type="ECO:0000256" key="2">
    <source>
        <dbReference type="ARBA" id="ARBA00023002"/>
    </source>
</evidence>
<dbReference type="GO" id="GO:0004355">
    <property type="term" value="F:glutamate synthase (NADPH) activity"/>
    <property type="evidence" value="ECO:0007669"/>
    <property type="project" value="UniProtKB-EC"/>
</dbReference>